<protein>
    <submittedName>
        <fullName evidence="1">Glycosyl hydrolase, BNR repeat</fullName>
    </submittedName>
</protein>
<dbReference type="InterPro" id="IPR036278">
    <property type="entry name" value="Sialidase_sf"/>
</dbReference>
<reference evidence="1" key="1">
    <citation type="submission" date="2018-06" db="EMBL/GenBank/DDBJ databases">
        <authorList>
            <person name="Zhirakovskaya E."/>
        </authorList>
    </citation>
    <scope>NUCLEOTIDE SEQUENCE</scope>
</reference>
<organism evidence="1">
    <name type="scientific">hydrothermal vent metagenome</name>
    <dbReference type="NCBI Taxonomy" id="652676"/>
    <lineage>
        <taxon>unclassified sequences</taxon>
        <taxon>metagenomes</taxon>
        <taxon>ecological metagenomes</taxon>
    </lineage>
</organism>
<dbReference type="PANTHER" id="PTHR43739">
    <property type="entry name" value="XYLOGLUCANASE (EUROFUNG)"/>
    <property type="match status" value="1"/>
</dbReference>
<dbReference type="CDD" id="cd15482">
    <property type="entry name" value="Sialidase_non-viral"/>
    <property type="match status" value="1"/>
</dbReference>
<dbReference type="PANTHER" id="PTHR43739:SF5">
    <property type="entry name" value="EXO-ALPHA-SIALIDASE"/>
    <property type="match status" value="1"/>
</dbReference>
<evidence type="ECO:0000313" key="1">
    <source>
        <dbReference type="EMBL" id="VAW24727.1"/>
    </source>
</evidence>
<dbReference type="InterPro" id="IPR015943">
    <property type="entry name" value="WD40/YVTN_repeat-like_dom_sf"/>
</dbReference>
<dbReference type="SUPFAM" id="SSF50939">
    <property type="entry name" value="Sialidases"/>
    <property type="match status" value="1"/>
</dbReference>
<dbReference type="AlphaFoldDB" id="A0A3B0UHE1"/>
<dbReference type="InterPro" id="IPR052025">
    <property type="entry name" value="Xyloglucanase_GH74"/>
</dbReference>
<name>A0A3B0UHE1_9ZZZZ</name>
<dbReference type="EMBL" id="UOEP01000223">
    <property type="protein sequence ID" value="VAW24727.1"/>
    <property type="molecule type" value="Genomic_DNA"/>
</dbReference>
<gene>
    <name evidence="1" type="ORF">MNBD_BACTEROID01-599</name>
</gene>
<accession>A0A3B0UHE1</accession>
<sequence length="1090" mass="121212">MKITTPSLITALLVIFPLLAGAKGKSGVIVDTTINSTLVKGLTFRSIGPAWASGRIADFAVNANNPKEYYVGVASGHVWKTQNNGTTWKPVFDNYGAYSIGVVEMDPNNHNVVWVGTGENNHQRALGYGNGVYKSVDGGKSFKNMGLKDSRQIGGVVIDPRNSDVVFVACEGSAWGPGGDRGLYKTTDGGRSWEKILGISENTGVNNIVMDTSDPDILYATSEQRRRTNFTKIGGGPESAVYKSTDAGASWYKIMKGLPKVDIGGMGIAVSPVDPDMVYLIVEAADGEGGFFRSTDKGESWSKMSGHSSSGQYYNEIYCDPEDADKVYSLEDRSVFTKDGGKTWKQIGNKNRHVDDHAIWVDPNDTKHILIGGDGGIYETWDNGRNWDFKENLPVTQFYRVNVDNKKPFYNVYGGTQDNNTMGGPSQTISKSGVASDEWYKTLGGDGFWAVIDPTDPDIVYCEYQYGNLYRYDRKSGEKVFIKPSERKGEDAYKWNWDAPVILSPHSNTRLYIAANKVFMSNDRGNSWEVISDDLTTKTDRNSFPVMGKYWSSDAVAKDVSTSLWGTIVSLAESPVKEGLLIAGTDDGVISITEDNGATWRQVKSFPGIPEYTYISDIYADRFDENVIYVSFDNLKRDDFKPYILKSTDKGKTWASISSNLPGNGTVHSIVQDFKKRDLLFAGTEFGIFFSVDAGKDWVQLKSGIPTIAIRDIAIHEGESDLVLASFGRGFYILDNYSPLRELTPELAKKDAHLFKVEDALMYIQTEGRDNQGSTYYFAKNPEFGATFTYYLKEAPKSKKQLRKEAEKKLFKEGKPIPQISWREAEQEGKEEKAHLIFSVYDEEGAIVARITRPPAKGINRVTWNLRYTLPSVVSVKNKFDPVRKEGNQGILAMPGNYKVGMWLWDRGELKELVEPVGFICKKLDNTTLPAADYAENKAFAKEVSKLSVALAGSDRLIKELFSKIEHIKKAIYSTPGAGQELMDKARNLSKELDELDFKMNGVAVKASWEEIPPGQIPLMRRLGNIAETHIGSTSAITSSEKMEMNILKEEFPPVLDVLKRIVENDIPALETELNKVNAPWTPGRLPEWK</sequence>
<dbReference type="SUPFAM" id="SSF110296">
    <property type="entry name" value="Oligoxyloglucan reducing end-specific cellobiohydrolase"/>
    <property type="match status" value="1"/>
</dbReference>
<dbReference type="GO" id="GO:0016787">
    <property type="term" value="F:hydrolase activity"/>
    <property type="evidence" value="ECO:0007669"/>
    <property type="project" value="UniProtKB-KW"/>
</dbReference>
<proteinExistence type="predicted"/>
<dbReference type="Gene3D" id="2.130.10.10">
    <property type="entry name" value="YVTN repeat-like/Quinoprotein amine dehydrogenase"/>
    <property type="match status" value="4"/>
</dbReference>
<dbReference type="GO" id="GO:0010411">
    <property type="term" value="P:xyloglucan metabolic process"/>
    <property type="evidence" value="ECO:0007669"/>
    <property type="project" value="TreeGrafter"/>
</dbReference>
<keyword evidence="1" id="KW-0378">Hydrolase</keyword>